<feature type="region of interest" description="Disordered" evidence="1">
    <location>
        <begin position="89"/>
        <end position="121"/>
    </location>
</feature>
<dbReference type="Proteomes" id="UP001205612">
    <property type="component" value="Unassembled WGS sequence"/>
</dbReference>
<dbReference type="RefSeq" id="WP_258782839.1">
    <property type="nucleotide sequence ID" value="NZ_JANUGP010000034.1"/>
</dbReference>
<gene>
    <name evidence="2" type="ORF">NX794_30980</name>
</gene>
<organism evidence="2 3">
    <name type="scientific">Streptomyces pyxinicus</name>
    <dbReference type="NCBI Taxonomy" id="2970331"/>
    <lineage>
        <taxon>Bacteria</taxon>
        <taxon>Bacillati</taxon>
        <taxon>Actinomycetota</taxon>
        <taxon>Actinomycetes</taxon>
        <taxon>Kitasatosporales</taxon>
        <taxon>Streptomycetaceae</taxon>
        <taxon>Streptomyces</taxon>
    </lineage>
</organism>
<reference evidence="2 3" key="1">
    <citation type="submission" date="2022-08" db="EMBL/GenBank/DDBJ databases">
        <authorList>
            <person name="Somphong A."/>
            <person name="Phongsopitanun W."/>
        </authorList>
    </citation>
    <scope>NUCLEOTIDE SEQUENCE [LARGE SCALE GENOMIC DNA]</scope>
    <source>
        <strain evidence="2 3">LP11</strain>
    </source>
</reference>
<comment type="caution">
    <text evidence="2">The sequence shown here is derived from an EMBL/GenBank/DDBJ whole genome shotgun (WGS) entry which is preliminary data.</text>
</comment>
<dbReference type="EMBL" id="JANUGP010000034">
    <property type="protein sequence ID" value="MCS0605594.1"/>
    <property type="molecule type" value="Genomic_DNA"/>
</dbReference>
<feature type="compositionally biased region" description="Basic residues" evidence="1">
    <location>
        <begin position="221"/>
        <end position="237"/>
    </location>
</feature>
<evidence type="ECO:0000313" key="2">
    <source>
        <dbReference type="EMBL" id="MCS0605594.1"/>
    </source>
</evidence>
<evidence type="ECO:0000256" key="1">
    <source>
        <dbReference type="SAM" id="MobiDB-lite"/>
    </source>
</evidence>
<proteinExistence type="predicted"/>
<evidence type="ECO:0000313" key="3">
    <source>
        <dbReference type="Proteomes" id="UP001205612"/>
    </source>
</evidence>
<name>A0ABT2BAR1_9ACTN</name>
<protein>
    <recommendedName>
        <fullName evidence="4">RepB-like DNA primase domain-containing protein</fullName>
    </recommendedName>
</protein>
<feature type="region of interest" description="Disordered" evidence="1">
    <location>
        <begin position="219"/>
        <end position="243"/>
    </location>
</feature>
<sequence length="243" mass="26482">MIAKSGDLRVVSGFRVLDFWRCDLHTLYRCPDTQRRCGKMHATPKPRDVFFDDLLRQTAAGLLVPIEFKDGSRTHRFWVTASDRDRYTDLTAGRPVSPSLNDEDLDIGPATEGSRRAPTCRPVPPGGAALSPGAPSSRLAGTGAIAVAAPVNPTIRVPQQPVEALGLPRTQPNSNPYIISDMAQNDFPDDLLVAQARLHQAAAELSALLRDLLVGGAHGRVGQHRAPPHRRGYRRPRVQPGLD</sequence>
<keyword evidence="3" id="KW-1185">Reference proteome</keyword>
<accession>A0ABT2BAR1</accession>
<evidence type="ECO:0008006" key="4">
    <source>
        <dbReference type="Google" id="ProtNLM"/>
    </source>
</evidence>